<feature type="region of interest" description="Disordered" evidence="4">
    <location>
        <begin position="144"/>
        <end position="163"/>
    </location>
</feature>
<protein>
    <submittedName>
        <fullName evidence="7">Uncharacterized protein</fullName>
    </submittedName>
</protein>
<reference evidence="7 8" key="1">
    <citation type="journal article" date="2011" name="Proc. Natl. Acad. Sci. U.S.A.">
        <title>Niche of harmful alga Aureococcus anophagefferens revealed through ecogenomics.</title>
        <authorList>
            <person name="Gobler C.J."/>
            <person name="Berry D.L."/>
            <person name="Dyhrman S.T."/>
            <person name="Wilhelm S.W."/>
            <person name="Salamov A."/>
            <person name="Lobanov A.V."/>
            <person name="Zhang Y."/>
            <person name="Collier J.L."/>
            <person name="Wurch L.L."/>
            <person name="Kustka A.B."/>
            <person name="Dill B.D."/>
            <person name="Shah M."/>
            <person name="VerBerkmoes N.C."/>
            <person name="Kuo A."/>
            <person name="Terry A."/>
            <person name="Pangilinan J."/>
            <person name="Lindquist E.A."/>
            <person name="Lucas S."/>
            <person name="Paulsen I.T."/>
            <person name="Hattenrath-Lehmann T.K."/>
            <person name="Talmage S.C."/>
            <person name="Walker E.A."/>
            <person name="Koch F."/>
            <person name="Burson A.M."/>
            <person name="Marcoval M.A."/>
            <person name="Tang Y.Z."/>
            <person name="Lecleir G.R."/>
            <person name="Coyne K.J."/>
            <person name="Berg G.M."/>
            <person name="Bertrand E.M."/>
            <person name="Saito M.A."/>
            <person name="Gladyshev V.N."/>
            <person name="Grigoriev I.V."/>
        </authorList>
    </citation>
    <scope>NUCLEOTIDE SEQUENCE [LARGE SCALE GENOMIC DNA]</scope>
    <source>
        <strain evidence="8">CCMP 1984</strain>
    </source>
</reference>
<evidence type="ECO:0000256" key="1">
    <source>
        <dbReference type="ARBA" id="ARBA00005460"/>
    </source>
</evidence>
<dbReference type="GO" id="GO:0008540">
    <property type="term" value="C:proteasome regulatory particle, base subcomplex"/>
    <property type="evidence" value="ECO:0007669"/>
    <property type="project" value="TreeGrafter"/>
</dbReference>
<dbReference type="GeneID" id="20227755"/>
<evidence type="ECO:0000313" key="8">
    <source>
        <dbReference type="Proteomes" id="UP000002729"/>
    </source>
</evidence>
<dbReference type="PANTHER" id="PTHR10943:SF1">
    <property type="entry name" value="26S PROTEASOME NON-ATPASE REGULATORY SUBUNIT 2"/>
    <property type="match status" value="1"/>
</dbReference>
<dbReference type="Pfam" id="PF01851">
    <property type="entry name" value="PC_rep"/>
    <property type="match status" value="3"/>
</dbReference>
<feature type="domain" description="26S proteasome non-ATPase regulatory subunit RPN1 C-terminal" evidence="6">
    <location>
        <begin position="982"/>
        <end position="1034"/>
    </location>
</feature>
<dbReference type="SUPFAM" id="SSF48371">
    <property type="entry name" value="ARM repeat"/>
    <property type="match status" value="1"/>
</dbReference>
<dbReference type="GO" id="GO:0043161">
    <property type="term" value="P:proteasome-mediated ubiquitin-dependent protein catabolic process"/>
    <property type="evidence" value="ECO:0007669"/>
    <property type="project" value="TreeGrafter"/>
</dbReference>
<dbReference type="InterPro" id="IPR041433">
    <property type="entry name" value="RPN1_C"/>
</dbReference>
<feature type="domain" description="RPN1 N-terminal" evidence="5">
    <location>
        <begin position="166"/>
        <end position="487"/>
    </location>
</feature>
<dbReference type="OrthoDB" id="10252509at2759"/>
<dbReference type="InParanoid" id="F0YI45"/>
<keyword evidence="8" id="KW-1185">Reference proteome</keyword>
<gene>
    <name evidence="7" type="ORF">AURANDRAFT_70329</name>
</gene>
<evidence type="ECO:0000313" key="7">
    <source>
        <dbReference type="EMBL" id="EGB05165.1"/>
    </source>
</evidence>
<dbReference type="InterPro" id="IPR016643">
    <property type="entry name" value="26S_Psome_Rpn1"/>
</dbReference>
<dbReference type="AlphaFoldDB" id="F0YI45"/>
<dbReference type="InterPro" id="IPR040892">
    <property type="entry name" value="RPN1_N"/>
</dbReference>
<dbReference type="EMBL" id="GL833143">
    <property type="protein sequence ID" value="EGB05165.1"/>
    <property type="molecule type" value="Genomic_DNA"/>
</dbReference>
<dbReference type="GO" id="GO:0034515">
    <property type="term" value="C:proteasome storage granule"/>
    <property type="evidence" value="ECO:0007669"/>
    <property type="project" value="TreeGrafter"/>
</dbReference>
<dbReference type="PIRSF" id="PIRSF015965">
    <property type="entry name" value="26S_Psome_Rpn1"/>
    <property type="match status" value="1"/>
</dbReference>
<keyword evidence="2" id="KW-0677">Repeat</keyword>
<dbReference type="OMA" id="LNYRMIG"/>
<dbReference type="Pfam" id="PF18051">
    <property type="entry name" value="RPN1_C"/>
    <property type="match status" value="1"/>
</dbReference>
<keyword evidence="3" id="KW-0647">Proteasome</keyword>
<dbReference type="Proteomes" id="UP000002729">
    <property type="component" value="Unassembled WGS sequence"/>
</dbReference>
<proteinExistence type="inferred from homology"/>
<dbReference type="InterPro" id="IPR016024">
    <property type="entry name" value="ARM-type_fold"/>
</dbReference>
<dbReference type="KEGG" id="aaf:AURANDRAFT_70329"/>
<evidence type="ECO:0000256" key="4">
    <source>
        <dbReference type="SAM" id="MobiDB-lite"/>
    </source>
</evidence>
<dbReference type="GO" id="GO:0030234">
    <property type="term" value="F:enzyme regulator activity"/>
    <property type="evidence" value="ECO:0007669"/>
    <property type="project" value="InterPro"/>
</dbReference>
<evidence type="ECO:0000256" key="3">
    <source>
        <dbReference type="ARBA" id="ARBA00022942"/>
    </source>
</evidence>
<dbReference type="FunCoup" id="F0YI45">
    <property type="interactions" value="607"/>
</dbReference>
<comment type="similarity">
    <text evidence="1">Belongs to the proteasome subunit S2 family.</text>
</comment>
<accession>F0YI45</accession>
<evidence type="ECO:0000259" key="6">
    <source>
        <dbReference type="Pfam" id="PF18051"/>
    </source>
</evidence>
<dbReference type="Gene3D" id="1.25.10.10">
    <property type="entry name" value="Leucine-rich Repeat Variant"/>
    <property type="match status" value="1"/>
</dbReference>
<evidence type="ECO:0000259" key="5">
    <source>
        <dbReference type="Pfam" id="PF17781"/>
    </source>
</evidence>
<dbReference type="GO" id="GO:0005634">
    <property type="term" value="C:nucleus"/>
    <property type="evidence" value="ECO:0007669"/>
    <property type="project" value="TreeGrafter"/>
</dbReference>
<dbReference type="RefSeq" id="XP_009040066.1">
    <property type="nucleotide sequence ID" value="XM_009041818.1"/>
</dbReference>
<sequence length="1041" mass="113556">MDVCFAESVRLEQDDWRVAQQVPPGLFDFKANKKGYWFFPSVGYYQSLVKKGETMSKKSKLALAAALKAYAAIATKPCETDFNRELDGLDDFDSLRGVMKQAYHLAPLTPTEAKPFAGVRWQCSCNNFWHYGNPVPGAHAAGRPLPAARHSSPVHRAGAGPGIGASDPTIASAALKHLVKEVRSATSSMTSVPKPLKFLRPHYETLKHCHSTGDKTSSTHKLLADLLAVLAMTMSKRGSREILLFKQQGSMQDLGSWGHEFVRSLAGEIGAEYSARHLADKVGNAEIDTHDLAALVDEIVPQCHSAMVLFTEIVLFHLRHNAYAEAVDLLIETQRLPKLLDDYPFEAGRALVDQSNFQRICLYLLRCGTYMADPDDLKELRQCAFCLYERQGEYSAALGVALQIGDDDEDRPFSERCKALFDAADNLTRKQMGFLLARHRSNFEYVEDYDVDSIIGNNRLNCYYVDLGRDLDVLDPKTPEDIYKSHLGDSAFSRGSSTSVPQVDSARANLASTFVNAFVNAGFCKDLLMTPEGNAWLYKNKEHGMLSAAASLGMIMMWNVEEGLTMIDKFLYSSEDNVKAGACLAIGMVSSSVRHESDPPIALLPEHLESPSPTIRRAAIVALGLAYAGAAREDVLETLAPVLSGSEIFVEAAFAALSLGQIYIGTCDSEVVSLVIQKIMETPDANLDAPEAKFLGLGLSLLFFGRGEKGDAMLEALKTVNHSLGTYASVMLETCAYAGSGDVLKIQKLLHICAEHHGETTPHTSEVPPDHDSSSSTLDLAGAHQSVAVIGIALVTTGEEVGAEMALRTFDHLLHYGEPTVRRAVPLALALLRISCPDYGIVDQMSRLTHDADTQVSLCAILGLGLLGAGTNNSRIAGLLRQLAEHAREPSMLFVVRLAQGLLHMGKGLLTISPFHTDRTLISKSAMGAILIFLHCCLDMKRTILDKTHYLMPVPSCLGDDAEIPFHSRHQSQPPTDIVETVGQAGRPKTITGFQTHTTPVLIGVNDRAELASNEFLAQSHILEGVVILKHNLDHKPTNDE</sequence>
<organism evidence="8">
    <name type="scientific">Aureococcus anophagefferens</name>
    <name type="common">Harmful bloom alga</name>
    <dbReference type="NCBI Taxonomy" id="44056"/>
    <lineage>
        <taxon>Eukaryota</taxon>
        <taxon>Sar</taxon>
        <taxon>Stramenopiles</taxon>
        <taxon>Ochrophyta</taxon>
        <taxon>Pelagophyceae</taxon>
        <taxon>Pelagomonadales</taxon>
        <taxon>Pelagomonadaceae</taxon>
        <taxon>Aureococcus</taxon>
    </lineage>
</organism>
<dbReference type="Pfam" id="PF17781">
    <property type="entry name" value="RPN1_RPN2_N"/>
    <property type="match status" value="1"/>
</dbReference>
<dbReference type="eggNOG" id="KOG2005">
    <property type="taxonomic scope" value="Eukaryota"/>
</dbReference>
<dbReference type="InterPro" id="IPR011989">
    <property type="entry name" value="ARM-like"/>
</dbReference>
<name>F0YI45_AURAN</name>
<dbReference type="PANTHER" id="PTHR10943">
    <property type="entry name" value="26S PROTEASOME NON-ATPASE REGULATORY SUBUNIT"/>
    <property type="match status" value="1"/>
</dbReference>
<dbReference type="InterPro" id="IPR002015">
    <property type="entry name" value="Proteasome/cyclosome_rpt"/>
</dbReference>
<dbReference type="GO" id="GO:0042176">
    <property type="term" value="P:regulation of protein catabolic process"/>
    <property type="evidence" value="ECO:0007669"/>
    <property type="project" value="InterPro"/>
</dbReference>
<evidence type="ECO:0000256" key="2">
    <source>
        <dbReference type="ARBA" id="ARBA00022737"/>
    </source>
</evidence>